<dbReference type="GO" id="GO:0008483">
    <property type="term" value="F:transaminase activity"/>
    <property type="evidence" value="ECO:0007669"/>
    <property type="project" value="UniProtKB-KW"/>
</dbReference>
<dbReference type="EMBL" id="AEIU01000069">
    <property type="protein sequence ID" value="EFP96708.1"/>
    <property type="molecule type" value="Genomic_DNA"/>
</dbReference>
<dbReference type="Gene3D" id="3.40.640.10">
    <property type="entry name" value="Type I PLP-dependent aspartate aminotransferase-like (Major domain)"/>
    <property type="match status" value="1"/>
</dbReference>
<dbReference type="InterPro" id="IPR015422">
    <property type="entry name" value="PyrdxlP-dep_Trfase_small"/>
</dbReference>
<comment type="caution">
    <text evidence="3">The sequence shown here is derived from an EMBL/GenBank/DDBJ whole genome shotgun (WGS) entry which is preliminary data.</text>
</comment>
<sequence>MKSVLKKSDFYCPKGTYLLSHSVGRPFRSLSENIQSTFYSPWQSGSTEPWGEWLEILQNFRLELAKLFCGEIEEFCPQVNLSSSLTKIVQSHHRLARNPVILMSEQDFPSMGFVLNKAPLEGATIRLLPKECDVSDPNVWQDYLRPDIDLVFVSHAYSNLGQKAPIEQVIKRARQLDIISIVDVAQSAGIIELNLTACRPDFMIGSSVKWLCGGPGAGYLWVNPEIVDSCHPKDVGWFSHENPFEFDLNNFRYHGSALRFWGGTPSVAPYAAAAHSIARFNLAGLDHVMEHNQVLIEYLISQMGEWIVSPHDVAKRSGTVIVRVPDSPDVLEKLKSNQIWVDQRQSGLRVSPHIYNSKQDMDLFTEQYLALCG</sequence>
<organism evidence="3 4">
    <name type="scientific">Vibrio caribbeanicus ATCC BAA-2122</name>
    <dbReference type="NCBI Taxonomy" id="796620"/>
    <lineage>
        <taxon>Bacteria</taxon>
        <taxon>Pseudomonadati</taxon>
        <taxon>Pseudomonadota</taxon>
        <taxon>Gammaproteobacteria</taxon>
        <taxon>Vibrionales</taxon>
        <taxon>Vibrionaceae</taxon>
        <taxon>Vibrio</taxon>
    </lineage>
</organism>
<proteinExistence type="predicted"/>
<evidence type="ECO:0000259" key="2">
    <source>
        <dbReference type="Pfam" id="PF00266"/>
    </source>
</evidence>
<dbReference type="Gene3D" id="3.90.1150.10">
    <property type="entry name" value="Aspartate Aminotransferase, domain 1"/>
    <property type="match status" value="1"/>
</dbReference>
<dbReference type="PANTHER" id="PTHR43586:SF4">
    <property type="entry name" value="ISOPENICILLIN N EPIMERASE"/>
    <property type="match status" value="1"/>
</dbReference>
<keyword evidence="4" id="KW-1185">Reference proteome</keyword>
<dbReference type="eggNOG" id="COG0520">
    <property type="taxonomic scope" value="Bacteria"/>
</dbReference>
<reference evidence="3 4" key="1">
    <citation type="journal article" date="2012" name="Int. J. Syst. Evol. Microbiol.">
        <title>Vibrio caribbeanicus sp. nov., isolated from the marine sponge Scleritoderma cyanea.</title>
        <authorList>
            <person name="Hoffmann M."/>
            <person name="Monday S.R."/>
            <person name="Allard M.W."/>
            <person name="Strain E.A."/>
            <person name="Whittaker P."/>
            <person name="Naum M."/>
            <person name="McCarthy P.J."/>
            <person name="Lopez J.V."/>
            <person name="Fischer M."/>
            <person name="Brown E.W."/>
        </authorList>
    </citation>
    <scope>NUCLEOTIDE SEQUENCE [LARGE SCALE GENOMIC DNA]</scope>
    <source>
        <strain evidence="3 4">ATCC BAA-2122</strain>
    </source>
</reference>
<keyword evidence="1" id="KW-0663">Pyridoxal phosphate</keyword>
<dbReference type="Proteomes" id="UP000002943">
    <property type="component" value="Unassembled WGS sequence"/>
</dbReference>
<gene>
    <name evidence="3" type="ORF">VIBC2010_07059</name>
</gene>
<accession>E3BJD9</accession>
<dbReference type="InterPro" id="IPR015424">
    <property type="entry name" value="PyrdxlP-dep_Trfase"/>
</dbReference>
<dbReference type="STRING" id="796620.VIBC2010_07059"/>
<evidence type="ECO:0000313" key="4">
    <source>
        <dbReference type="Proteomes" id="UP000002943"/>
    </source>
</evidence>
<dbReference type="PANTHER" id="PTHR43586">
    <property type="entry name" value="CYSTEINE DESULFURASE"/>
    <property type="match status" value="1"/>
</dbReference>
<dbReference type="InterPro" id="IPR000192">
    <property type="entry name" value="Aminotrans_V_dom"/>
</dbReference>
<feature type="domain" description="Aminotransferase class V" evidence="2">
    <location>
        <begin position="87"/>
        <end position="343"/>
    </location>
</feature>
<dbReference type="RefSeq" id="WP_009601138.1">
    <property type="nucleotide sequence ID" value="NZ_CAWLFW010000058.1"/>
</dbReference>
<protein>
    <submittedName>
        <fullName evidence="3">Aminotransferase, class V</fullName>
    </submittedName>
</protein>
<keyword evidence="3" id="KW-0032">Aminotransferase</keyword>
<keyword evidence="3" id="KW-0808">Transferase</keyword>
<name>E3BJD9_9VIBR</name>
<dbReference type="AlphaFoldDB" id="E3BJD9"/>
<dbReference type="SUPFAM" id="SSF53383">
    <property type="entry name" value="PLP-dependent transferases"/>
    <property type="match status" value="1"/>
</dbReference>
<evidence type="ECO:0000313" key="3">
    <source>
        <dbReference type="EMBL" id="EFP96708.1"/>
    </source>
</evidence>
<evidence type="ECO:0000256" key="1">
    <source>
        <dbReference type="ARBA" id="ARBA00022898"/>
    </source>
</evidence>
<dbReference type="InterPro" id="IPR015421">
    <property type="entry name" value="PyrdxlP-dep_Trfase_major"/>
</dbReference>
<dbReference type="Pfam" id="PF00266">
    <property type="entry name" value="Aminotran_5"/>
    <property type="match status" value="1"/>
</dbReference>